<keyword evidence="1" id="KW-0238">DNA-binding</keyword>
<organism evidence="1 2">
    <name type="scientific">Halosquirtibacter laminarini</name>
    <dbReference type="NCBI Taxonomy" id="3374600"/>
    <lineage>
        <taxon>Bacteria</taxon>
        <taxon>Pseudomonadati</taxon>
        <taxon>Bacteroidota</taxon>
        <taxon>Bacteroidia</taxon>
        <taxon>Marinilabiliales</taxon>
        <taxon>Prolixibacteraceae</taxon>
        <taxon>Halosquirtibacter</taxon>
    </lineage>
</organism>
<dbReference type="Proteomes" id="UP000826212">
    <property type="component" value="Chromosome"/>
</dbReference>
<evidence type="ECO:0000313" key="2">
    <source>
        <dbReference type="Proteomes" id="UP000826212"/>
    </source>
</evidence>
<dbReference type="EMBL" id="CP081303">
    <property type="protein sequence ID" value="QZE15191.1"/>
    <property type="molecule type" value="Genomic_DNA"/>
</dbReference>
<sequence>MYKGIIVEDEFNAQQALTKMLRLLFPQLEIVKIVSSFETCKPYLGKQDIDLVFLDIELEDGTSVEKLKEVDVGSSQIIFTTGYSQYAIEAIKLNALDYLLKPIEPSELKGAVEKAFAKIDQEKETRKRIKAANRVLDEEAKELVVKTIDQIYYIQIKDIVMLQSEGAYTRISTKDTTILASKHLKYYEQLVSPYGFIRTHQSFVVNKRFVRKVQKSHIQLEEGMVASISVRKYSEVMALLAQSESVVS</sequence>
<keyword evidence="2" id="KW-1185">Reference proteome</keyword>
<protein>
    <submittedName>
        <fullName evidence="1">LytTR family DNA-binding domain-containing protein</fullName>
    </submittedName>
</protein>
<gene>
    <name evidence="1" type="ORF">K4L44_04985</name>
</gene>
<proteinExistence type="predicted"/>
<accession>A0AC61NHQ8</accession>
<evidence type="ECO:0000313" key="1">
    <source>
        <dbReference type="EMBL" id="QZE15191.1"/>
    </source>
</evidence>
<name>A0AC61NHQ8_9BACT</name>
<reference evidence="1" key="1">
    <citation type="submission" date="2021-08" db="EMBL/GenBank/DDBJ databases">
        <title>Novel anaerobic bacterium isolated from sea squirt in East Sea, Republic of Korea.</title>
        <authorList>
            <person name="Nguyen T.H."/>
            <person name="Li Z."/>
            <person name="Lee Y.-J."/>
            <person name="Ko J."/>
            <person name="Kim S.-G."/>
        </authorList>
    </citation>
    <scope>NUCLEOTIDE SEQUENCE</scope>
    <source>
        <strain evidence="1">KCTC 25031</strain>
    </source>
</reference>